<dbReference type="AlphaFoldDB" id="A0A3N4UW36"/>
<dbReference type="GO" id="GO:0016627">
    <property type="term" value="F:oxidoreductase activity, acting on the CH-CH group of donors"/>
    <property type="evidence" value="ECO:0007669"/>
    <property type="project" value="InterPro"/>
</dbReference>
<dbReference type="OrthoDB" id="9770681at2"/>
<proteinExistence type="inferred from homology"/>
<evidence type="ECO:0000256" key="3">
    <source>
        <dbReference type="ARBA" id="ARBA00022630"/>
    </source>
</evidence>
<dbReference type="EMBL" id="RKQL01000001">
    <property type="protein sequence ID" value="RPE73015.1"/>
    <property type="molecule type" value="Genomic_DNA"/>
</dbReference>
<evidence type="ECO:0000313" key="11">
    <source>
        <dbReference type="Proteomes" id="UP000272193"/>
    </source>
</evidence>
<dbReference type="FunFam" id="2.40.110.10:FF:000011">
    <property type="entry name" value="Acyl-CoA dehydrogenase FadE34"/>
    <property type="match status" value="1"/>
</dbReference>
<keyword evidence="3" id="KW-0285">Flavoprotein</keyword>
<feature type="domain" description="Acyl-CoA oxidase/dehydrogenase middle" evidence="8">
    <location>
        <begin position="127"/>
        <end position="219"/>
    </location>
</feature>
<dbReference type="InterPro" id="IPR052161">
    <property type="entry name" value="Mycobact_Acyl-CoA_DH"/>
</dbReference>
<dbReference type="Gene3D" id="2.40.110.10">
    <property type="entry name" value="Butyryl-CoA Dehydrogenase, subunit A, domain 2"/>
    <property type="match status" value="1"/>
</dbReference>
<dbReference type="Pfam" id="PF02771">
    <property type="entry name" value="Acyl-CoA_dh_N"/>
    <property type="match status" value="1"/>
</dbReference>
<organism evidence="10 11">
    <name type="scientific">Tibeticola sediminis</name>
    <dbReference type="NCBI Taxonomy" id="1917811"/>
    <lineage>
        <taxon>Bacteria</taxon>
        <taxon>Pseudomonadati</taxon>
        <taxon>Pseudomonadota</taxon>
        <taxon>Betaproteobacteria</taxon>
        <taxon>Burkholderiales</taxon>
        <taxon>Comamonadaceae</taxon>
        <taxon>Tibeticola</taxon>
    </lineage>
</organism>
<keyword evidence="11" id="KW-1185">Reference proteome</keyword>
<sequence length="401" mass="44579">MDLAFTPEEQQFREEVRAWVRANLPPDIAHKVHNALTLSRDDMQRWAKILGKKGWLGYGWPKQFGGPGWNAVQKHLFEEECALAGAPRIVPFGPVMVAPVIMAFGTPEQQQRFLPGIASGEVWWSQGYSEPGAGSDLASLKTRAERRGDKYIVNGQKTWTTLGQYGEWIFCLVRTSTEGKPQTGISFLLIDMKSPGVTVRPIRLLDGECEVNEVFFDNVEVPVENLIGEENKGWTYAKHLLSHERTNIADVNRAKRELERLKRIAKTEGVWDDLRFRDQIALLEVDIVALEMLVLRVLSAEKSGKQSLDIAGLLKIRGSEIQQRYSELMMLAAGPYALPLIREAMEAGWQGDAALGALGGFPGGVVANAPLASTYFNMRKTTIYGGSNEVQRNIVAQTVLG</sequence>
<keyword evidence="5" id="KW-0560">Oxidoreductase</keyword>
<dbReference type="Pfam" id="PF02770">
    <property type="entry name" value="Acyl-CoA_dh_M"/>
    <property type="match status" value="1"/>
</dbReference>
<dbReference type="PANTHER" id="PTHR43292:SF3">
    <property type="entry name" value="ACYL-COA DEHYDROGENASE FADE29"/>
    <property type="match status" value="1"/>
</dbReference>
<evidence type="ECO:0000259" key="7">
    <source>
        <dbReference type="Pfam" id="PF00441"/>
    </source>
</evidence>
<feature type="domain" description="Acyl-CoA dehydrogenase/oxidase N-terminal" evidence="9">
    <location>
        <begin position="6"/>
        <end position="121"/>
    </location>
</feature>
<feature type="domain" description="Acyl-CoA dehydrogenase/oxidase C-terminal" evidence="7">
    <location>
        <begin position="231"/>
        <end position="399"/>
    </location>
</feature>
<name>A0A3N4UW36_9BURK</name>
<dbReference type="PANTHER" id="PTHR43292">
    <property type="entry name" value="ACYL-COA DEHYDROGENASE"/>
    <property type="match status" value="1"/>
</dbReference>
<reference evidence="10 11" key="1">
    <citation type="submission" date="2018-11" db="EMBL/GenBank/DDBJ databases">
        <title>Genomic Encyclopedia of Type Strains, Phase IV (KMG-IV): sequencing the most valuable type-strain genomes for metagenomic binning, comparative biology and taxonomic classification.</title>
        <authorList>
            <person name="Goeker M."/>
        </authorList>
    </citation>
    <scope>NUCLEOTIDE SEQUENCE [LARGE SCALE GENOMIC DNA]</scope>
    <source>
        <strain evidence="10 11">DSM 101684</strain>
    </source>
</reference>
<evidence type="ECO:0000313" key="10">
    <source>
        <dbReference type="EMBL" id="RPE73015.1"/>
    </source>
</evidence>
<dbReference type="SUPFAM" id="SSF56645">
    <property type="entry name" value="Acyl-CoA dehydrogenase NM domain-like"/>
    <property type="match status" value="1"/>
</dbReference>
<evidence type="ECO:0000256" key="5">
    <source>
        <dbReference type="ARBA" id="ARBA00023002"/>
    </source>
</evidence>
<gene>
    <name evidence="10" type="ORF">EDC62_0726</name>
</gene>
<dbReference type="InterPro" id="IPR009100">
    <property type="entry name" value="AcylCoA_DH/oxidase_NM_dom_sf"/>
</dbReference>
<evidence type="ECO:0008006" key="12">
    <source>
        <dbReference type="Google" id="ProtNLM"/>
    </source>
</evidence>
<dbReference type="SUPFAM" id="SSF47203">
    <property type="entry name" value="Acyl-CoA dehydrogenase C-terminal domain-like"/>
    <property type="match status" value="1"/>
</dbReference>
<evidence type="ECO:0000259" key="9">
    <source>
        <dbReference type="Pfam" id="PF02771"/>
    </source>
</evidence>
<comment type="caution">
    <text evidence="10">The sequence shown here is derived from an EMBL/GenBank/DDBJ whole genome shotgun (WGS) entry which is preliminary data.</text>
</comment>
<dbReference type="Gene3D" id="1.10.540.10">
    <property type="entry name" value="Acyl-CoA dehydrogenase/oxidase, N-terminal domain"/>
    <property type="match status" value="1"/>
</dbReference>
<comment type="cofactor">
    <cofactor evidence="1">
        <name>FAD</name>
        <dbReference type="ChEBI" id="CHEBI:57692"/>
    </cofactor>
</comment>
<dbReference type="InterPro" id="IPR013786">
    <property type="entry name" value="AcylCoA_DH/ox_N"/>
</dbReference>
<accession>A0A3N4UW36</accession>
<dbReference type="InterPro" id="IPR006091">
    <property type="entry name" value="Acyl-CoA_Oxase/DH_mid-dom"/>
</dbReference>
<comment type="similarity">
    <text evidence="2">Belongs to the acyl-CoA dehydrogenase family.</text>
</comment>
<evidence type="ECO:0000256" key="4">
    <source>
        <dbReference type="ARBA" id="ARBA00022827"/>
    </source>
</evidence>
<dbReference type="Gene3D" id="1.20.140.10">
    <property type="entry name" value="Butyryl-CoA Dehydrogenase, subunit A, domain 3"/>
    <property type="match status" value="1"/>
</dbReference>
<keyword evidence="6" id="KW-0175">Coiled coil</keyword>
<dbReference type="GO" id="GO:0050660">
    <property type="term" value="F:flavin adenine dinucleotide binding"/>
    <property type="evidence" value="ECO:0007669"/>
    <property type="project" value="InterPro"/>
</dbReference>
<dbReference type="Proteomes" id="UP000272193">
    <property type="component" value="Unassembled WGS sequence"/>
</dbReference>
<dbReference type="InterPro" id="IPR036250">
    <property type="entry name" value="AcylCo_DH-like_C"/>
</dbReference>
<evidence type="ECO:0000256" key="6">
    <source>
        <dbReference type="SAM" id="Coils"/>
    </source>
</evidence>
<evidence type="ECO:0000256" key="1">
    <source>
        <dbReference type="ARBA" id="ARBA00001974"/>
    </source>
</evidence>
<evidence type="ECO:0000256" key="2">
    <source>
        <dbReference type="ARBA" id="ARBA00009347"/>
    </source>
</evidence>
<dbReference type="Pfam" id="PF00441">
    <property type="entry name" value="Acyl-CoA_dh_1"/>
    <property type="match status" value="1"/>
</dbReference>
<evidence type="ECO:0000259" key="8">
    <source>
        <dbReference type="Pfam" id="PF02770"/>
    </source>
</evidence>
<dbReference type="InterPro" id="IPR046373">
    <property type="entry name" value="Acyl-CoA_Oxase/DH_mid-dom_sf"/>
</dbReference>
<keyword evidence="4" id="KW-0274">FAD</keyword>
<feature type="coiled-coil region" evidence="6">
    <location>
        <begin position="241"/>
        <end position="268"/>
    </location>
</feature>
<dbReference type="InterPro" id="IPR037069">
    <property type="entry name" value="AcylCoA_DH/ox_N_sf"/>
</dbReference>
<dbReference type="InterPro" id="IPR009075">
    <property type="entry name" value="AcylCo_DH/oxidase_C"/>
</dbReference>
<dbReference type="RefSeq" id="WP_124220521.1">
    <property type="nucleotide sequence ID" value="NZ_RKQL01000001.1"/>
</dbReference>
<protein>
    <recommendedName>
        <fullName evidence="12">Alkylation response protein AidB-like acyl-CoA dehydrogenase</fullName>
    </recommendedName>
</protein>
<dbReference type="GO" id="GO:0005886">
    <property type="term" value="C:plasma membrane"/>
    <property type="evidence" value="ECO:0007669"/>
    <property type="project" value="TreeGrafter"/>
</dbReference>